<feature type="domain" description="Calcineurin-like phosphoesterase" evidence="12">
    <location>
        <begin position="47"/>
        <end position="293"/>
    </location>
</feature>
<dbReference type="SUPFAM" id="SSF56300">
    <property type="entry name" value="Metallo-dependent phosphatases"/>
    <property type="match status" value="1"/>
</dbReference>
<sequence length="693" mass="75541">MLRRHTSFSPATLSVLLTMSLLGCSKANHSQLTELKTEQEPQPVVHLRVLETTDLHANIMDYNYYTGNTDATLGLARTASLIAAARAEVPNSVLVDNGDLIQGSPLGDYVAFKGLAAGEIHPVMQAMNVLNYDVATLGNHEFNFGLDFMYQTLAGANFPYISANVYCAAEQCREGVFNGDHLYPPYLIQKKAVLDTAGETQHINVGYIGFVPPQVMQWDKQHLAGKIRVESILTSAQQMIPKMKAEGADVIIVLAHSGLGQATDTPDPQAEQLAYALTLLPDVNAVLSGHSHSLFPDARYQHLPNTDISTGLINGVPTVIPGRWGDHLGVVDLTLSPSASGWQVIAATAKALPVFDHTTQQALVTADSAVVKAVTAGHQGTIDFMQRPIGYAASDMYSFLAQIQDDPTVQIVADAQQARVKSLLPTEWLHLPVLSAAAPFKAGGRRNSSNDAQQYVQVAKGELSFRNAADLYQYPNTLVAVKATGAEIKDWLECAANQFNRIDITSSAPQQLINTAHATYNFDVINGIEYQIDVSQPAKFNGRCELEDANASRIVNLSYIDATGKRLTGDAFAAQAFIVATNNYRAFTGLFAGTGSHKVILETPDTNREVLVNYITAQSKFDSATQRYLAAVQPAADHNWRLLPLQSPVTLDIRFQTQDSEIADHFVKTQQFRPMTKIKTLPTGFAEYRIDLQ</sequence>
<comment type="similarity">
    <text evidence="5 11">Belongs to the 5'-nucleotidase family.</text>
</comment>
<evidence type="ECO:0000256" key="10">
    <source>
        <dbReference type="ARBA" id="ARBA00023268"/>
    </source>
</evidence>
<evidence type="ECO:0000313" key="14">
    <source>
        <dbReference type="EMBL" id="GGW49720.1"/>
    </source>
</evidence>
<evidence type="ECO:0000256" key="2">
    <source>
        <dbReference type="ARBA" id="ARBA00001730"/>
    </source>
</evidence>
<dbReference type="Pfam" id="PF02872">
    <property type="entry name" value="5_nucleotid_C"/>
    <property type="match status" value="1"/>
</dbReference>
<dbReference type="PROSITE" id="PS00786">
    <property type="entry name" value="5_NUCLEOTIDASE_2"/>
    <property type="match status" value="1"/>
</dbReference>
<keyword evidence="8 11" id="KW-0547">Nucleotide-binding</keyword>
<evidence type="ECO:0000313" key="15">
    <source>
        <dbReference type="Proteomes" id="UP000634667"/>
    </source>
</evidence>
<evidence type="ECO:0000256" key="3">
    <source>
        <dbReference type="ARBA" id="ARBA00001968"/>
    </source>
</evidence>
<keyword evidence="15" id="KW-1185">Reference proteome</keyword>
<dbReference type="NCBIfam" id="NF006938">
    <property type="entry name" value="PRK09420.1"/>
    <property type="match status" value="1"/>
</dbReference>
<dbReference type="Gene3D" id="3.60.21.10">
    <property type="match status" value="1"/>
</dbReference>
<dbReference type="InterPro" id="IPR036907">
    <property type="entry name" value="5'-Nucleotdase_C_sf"/>
</dbReference>
<name>A0ABQ2WCE5_9ALTE</name>
<gene>
    <name evidence="14" type="primary">cpdB</name>
    <name evidence="14" type="ORF">GCM10008111_01840</name>
</gene>
<evidence type="ECO:0000259" key="13">
    <source>
        <dbReference type="Pfam" id="PF02872"/>
    </source>
</evidence>
<comment type="caution">
    <text evidence="14">The sequence shown here is derived from an EMBL/GenBank/DDBJ whole genome shotgun (WGS) entry which is preliminary data.</text>
</comment>
<evidence type="ECO:0000259" key="12">
    <source>
        <dbReference type="Pfam" id="PF00149"/>
    </source>
</evidence>
<evidence type="ECO:0000256" key="4">
    <source>
        <dbReference type="ARBA" id="ARBA00004196"/>
    </source>
</evidence>
<organism evidence="14 15">
    <name type="scientific">Alishewanella tabrizica</name>
    <dbReference type="NCBI Taxonomy" id="671278"/>
    <lineage>
        <taxon>Bacteria</taxon>
        <taxon>Pseudomonadati</taxon>
        <taxon>Pseudomonadota</taxon>
        <taxon>Gammaproteobacteria</taxon>
        <taxon>Alteromonadales</taxon>
        <taxon>Alteromonadaceae</taxon>
        <taxon>Alishewanella</taxon>
    </lineage>
</organism>
<dbReference type="InterPro" id="IPR004843">
    <property type="entry name" value="Calcineurin-like_PHP"/>
</dbReference>
<dbReference type="SUPFAM" id="SSF55816">
    <property type="entry name" value="5'-nucleotidase (syn. UDP-sugar hydrolase), C-terminal domain"/>
    <property type="match status" value="1"/>
</dbReference>
<evidence type="ECO:0000256" key="5">
    <source>
        <dbReference type="ARBA" id="ARBA00006654"/>
    </source>
</evidence>
<dbReference type="Pfam" id="PF00149">
    <property type="entry name" value="Metallophos"/>
    <property type="match status" value="1"/>
</dbReference>
<evidence type="ECO:0000256" key="8">
    <source>
        <dbReference type="ARBA" id="ARBA00022741"/>
    </source>
</evidence>
<dbReference type="InterPro" id="IPR006179">
    <property type="entry name" value="5_nucleotidase/apyrase"/>
</dbReference>
<comment type="subcellular location">
    <subcellularLocation>
        <location evidence="4">Cell envelope</location>
    </subcellularLocation>
</comment>
<protein>
    <submittedName>
        <fullName evidence="14">2',3'-cyclic-nucleotide 2'-phosphodiesterase</fullName>
    </submittedName>
</protein>
<proteinExistence type="inferred from homology"/>
<evidence type="ECO:0000256" key="1">
    <source>
        <dbReference type="ARBA" id="ARBA00000527"/>
    </source>
</evidence>
<dbReference type="PANTHER" id="PTHR11575:SF6">
    <property type="entry name" value="2',3'-CYCLIC-NUCLEOTIDE 2'-PHOSPHODIESTERASE_3'-NUCLEOTIDASE"/>
    <property type="match status" value="1"/>
</dbReference>
<keyword evidence="9 11" id="KW-0378">Hydrolase</keyword>
<evidence type="ECO:0000256" key="9">
    <source>
        <dbReference type="ARBA" id="ARBA00022801"/>
    </source>
</evidence>
<dbReference type="Gene3D" id="3.90.780.10">
    <property type="entry name" value="5'-Nucleotidase, C-terminal domain"/>
    <property type="match status" value="1"/>
</dbReference>
<reference evidence="15" key="1">
    <citation type="journal article" date="2019" name="Int. J. Syst. Evol. Microbiol.">
        <title>The Global Catalogue of Microorganisms (GCM) 10K type strain sequencing project: providing services to taxonomists for standard genome sequencing and annotation.</title>
        <authorList>
            <consortium name="The Broad Institute Genomics Platform"/>
            <consortium name="The Broad Institute Genome Sequencing Center for Infectious Disease"/>
            <person name="Wu L."/>
            <person name="Ma J."/>
        </authorList>
    </citation>
    <scope>NUCLEOTIDE SEQUENCE [LARGE SCALE GENOMIC DNA]</scope>
    <source>
        <strain evidence="15">KCTC 23723</strain>
    </source>
</reference>
<dbReference type="PRINTS" id="PR01607">
    <property type="entry name" value="APYRASEFAMLY"/>
</dbReference>
<comment type="catalytic activity">
    <reaction evidence="2">
        <text>a nucleoside 2',3'-cyclic phosphate + H2O = a nucleoside 3'-phosphate + H(+)</text>
        <dbReference type="Rhea" id="RHEA:19621"/>
        <dbReference type="ChEBI" id="CHEBI:15377"/>
        <dbReference type="ChEBI" id="CHEBI:15378"/>
        <dbReference type="ChEBI" id="CHEBI:66949"/>
        <dbReference type="ChEBI" id="CHEBI:66954"/>
        <dbReference type="EC" id="3.1.4.16"/>
    </reaction>
</comment>
<dbReference type="EMBL" id="BMYR01000001">
    <property type="protein sequence ID" value="GGW49720.1"/>
    <property type="molecule type" value="Genomic_DNA"/>
</dbReference>
<dbReference type="InterPro" id="IPR008334">
    <property type="entry name" value="5'-Nucleotdase_C"/>
</dbReference>
<comment type="catalytic activity">
    <reaction evidence="1">
        <text>a ribonucleoside 3'-phosphate + H2O = a ribonucleoside + phosphate</text>
        <dbReference type="Rhea" id="RHEA:10144"/>
        <dbReference type="ChEBI" id="CHEBI:13197"/>
        <dbReference type="ChEBI" id="CHEBI:15377"/>
        <dbReference type="ChEBI" id="CHEBI:18254"/>
        <dbReference type="ChEBI" id="CHEBI:43474"/>
        <dbReference type="EC" id="3.1.3.6"/>
    </reaction>
</comment>
<evidence type="ECO:0000256" key="6">
    <source>
        <dbReference type="ARBA" id="ARBA00022723"/>
    </source>
</evidence>
<comment type="cofactor">
    <cofactor evidence="3">
        <name>a divalent metal cation</name>
        <dbReference type="ChEBI" id="CHEBI:60240"/>
    </cofactor>
</comment>
<dbReference type="InterPro" id="IPR041827">
    <property type="entry name" value="CpdB_N"/>
</dbReference>
<dbReference type="CDD" id="cd07410">
    <property type="entry name" value="MPP_CpdB_N"/>
    <property type="match status" value="1"/>
</dbReference>
<keyword evidence="10" id="KW-0511">Multifunctional enzyme</keyword>
<dbReference type="Proteomes" id="UP000634667">
    <property type="component" value="Unassembled WGS sequence"/>
</dbReference>
<keyword evidence="6" id="KW-0479">Metal-binding</keyword>
<keyword evidence="7" id="KW-0732">Signal</keyword>
<dbReference type="InterPro" id="IPR006146">
    <property type="entry name" value="5'-Nucleotdase_CS"/>
</dbReference>
<feature type="domain" description="5'-Nucleotidase C-terminal" evidence="13">
    <location>
        <begin position="400"/>
        <end position="586"/>
    </location>
</feature>
<dbReference type="PROSITE" id="PS51257">
    <property type="entry name" value="PROKAR_LIPOPROTEIN"/>
    <property type="match status" value="1"/>
</dbReference>
<dbReference type="InterPro" id="IPR029052">
    <property type="entry name" value="Metallo-depent_PP-like"/>
</dbReference>
<dbReference type="RefSeq" id="WP_229796882.1">
    <property type="nucleotide sequence ID" value="NZ_BMYR01000001.1"/>
</dbReference>
<evidence type="ECO:0000256" key="7">
    <source>
        <dbReference type="ARBA" id="ARBA00022729"/>
    </source>
</evidence>
<dbReference type="PROSITE" id="PS00785">
    <property type="entry name" value="5_NUCLEOTIDASE_1"/>
    <property type="match status" value="1"/>
</dbReference>
<dbReference type="PANTHER" id="PTHR11575">
    <property type="entry name" value="5'-NUCLEOTIDASE-RELATED"/>
    <property type="match status" value="1"/>
</dbReference>
<accession>A0ABQ2WCE5</accession>
<evidence type="ECO:0000256" key="11">
    <source>
        <dbReference type="RuleBase" id="RU362119"/>
    </source>
</evidence>